<dbReference type="AlphaFoldDB" id="A0A915K5L2"/>
<dbReference type="WBParaSite" id="nRc.2.0.1.t34030-RA">
    <property type="protein sequence ID" value="nRc.2.0.1.t34030-RA"/>
    <property type="gene ID" value="nRc.2.0.1.g34030"/>
</dbReference>
<evidence type="ECO:0000313" key="2">
    <source>
        <dbReference type="WBParaSite" id="nRc.2.0.1.t34030-RA"/>
    </source>
</evidence>
<proteinExistence type="predicted"/>
<reference evidence="2" key="1">
    <citation type="submission" date="2022-11" db="UniProtKB">
        <authorList>
            <consortium name="WormBaseParasite"/>
        </authorList>
    </citation>
    <scope>IDENTIFICATION</scope>
</reference>
<accession>A0A915K5L2</accession>
<organism evidence="1 2">
    <name type="scientific">Romanomermis culicivorax</name>
    <name type="common">Nematode worm</name>
    <dbReference type="NCBI Taxonomy" id="13658"/>
    <lineage>
        <taxon>Eukaryota</taxon>
        <taxon>Metazoa</taxon>
        <taxon>Ecdysozoa</taxon>
        <taxon>Nematoda</taxon>
        <taxon>Enoplea</taxon>
        <taxon>Dorylaimia</taxon>
        <taxon>Mermithida</taxon>
        <taxon>Mermithoidea</taxon>
        <taxon>Mermithidae</taxon>
        <taxon>Romanomermis</taxon>
    </lineage>
</organism>
<evidence type="ECO:0000313" key="1">
    <source>
        <dbReference type="Proteomes" id="UP000887565"/>
    </source>
</evidence>
<name>A0A915K5L2_ROMCU</name>
<dbReference type="Proteomes" id="UP000887565">
    <property type="component" value="Unplaced"/>
</dbReference>
<keyword evidence="1" id="KW-1185">Reference proteome</keyword>
<sequence>MKKVVLHSRSFVRNRPIGNALICEFAQLGIAHMGIAQLEIRSLGTISRKKSKLVSKIEKVHEPEIKESISK</sequence>
<protein>
    <submittedName>
        <fullName evidence="2">Uncharacterized protein</fullName>
    </submittedName>
</protein>